<dbReference type="Proteomes" id="UP000798662">
    <property type="component" value="Chromosome 2"/>
</dbReference>
<protein>
    <submittedName>
        <fullName evidence="1">Uncharacterized protein</fullName>
    </submittedName>
</protein>
<reference evidence="1" key="1">
    <citation type="submission" date="2019-11" db="EMBL/GenBank/DDBJ databases">
        <title>Nori genome reveals adaptations in red seaweeds to the harsh intertidal environment.</title>
        <authorList>
            <person name="Wang D."/>
            <person name="Mao Y."/>
        </authorList>
    </citation>
    <scope>NUCLEOTIDE SEQUENCE</scope>
    <source>
        <tissue evidence="1">Gametophyte</tissue>
    </source>
</reference>
<proteinExistence type="predicted"/>
<accession>A0ACC3C564</accession>
<dbReference type="EMBL" id="CM020619">
    <property type="protein sequence ID" value="KAK1865100.1"/>
    <property type="molecule type" value="Genomic_DNA"/>
</dbReference>
<keyword evidence="2" id="KW-1185">Reference proteome</keyword>
<evidence type="ECO:0000313" key="2">
    <source>
        <dbReference type="Proteomes" id="UP000798662"/>
    </source>
</evidence>
<evidence type="ECO:0000313" key="1">
    <source>
        <dbReference type="EMBL" id="KAK1865100.1"/>
    </source>
</evidence>
<gene>
    <name evidence="1" type="ORF">I4F81_007635</name>
</gene>
<sequence>MGELYATLLVRLVLPLATLIAALIHFSAFGLAYLAAFAALMHRPSYSLRKHYPAPALAVLASFSLGLLVVQVTIASLIAAKSLQPSDGGLWPHLDDVGIARFDRSVWDGLRAVLGPALVTAVSLLCLLAEECRSRRSFVYFMLHRAGAPLADRPRSVHLRLRQTRSLIESALVTVADAPPRQHATVPGIGNAIATRERRGRGSRHSIFPWTGGPLTSASPGVDGSRGGAGGKSAASSSTTLSLDLPAPDDGRPGYGGAGGSRPSALGTDGDAGFEGTDGDAYDDYSQGSYFPDNSDDGVASEMPSRLTRFMAGTGGVFWTAVGLAATGTAVSSVANSFFTAVLFFVVLSWGFGWEGVRPAVEPGRVLRGLAALRVALLLYIFALVSFQLDWLNDARQSPIVVLLGIRRLSTAGQPQGWTHMMALGGALFCYVVSGLWSKAVRGAYVTRTRWAEALVAEADTVAASLSRPSSFLSAGLSADGLLGGGGAGSSRGGDEGSGGGGGGGSSLSVPESPVASSRVVGKAWATTGAAAPSSGSVGGSMSSPSPGGSTTPAGVAPRATSAPMGAGSKPPLPPGSSRSRSAPEWDMEASEVRPPPVHMSPPTVTRGAPPWKPPLGHRRLGSVSARLSPAGTSGGSGAASGRSGGSGWTPPILGLSGLTGSGRGMTGEDLTSSRRLGSALTASTRFGLSAKEFLLLRSLLHLASVALMVWVLVLPGYLTLPLLVLAFLYLAFKRCRNSRVLDYAVYYAMALQLVHAVYVATLEAWGLPESQTADALGLRILSAPVVPAVIQVATITLIALSIYLKEYLKTVRVWEPQRGGGRALMGNVTEQELLEMMLSHREYSAVAKGAFSPFKVILDQFALAALYVAGAAAASALNAVFIVALTAICVTQVVPVVYKRRLIAAVWVSIFVYSMGFMAATSAVCRIGRGDTFDCARVGVTVGLTAAPTLPVLAYTALVVCASIQVHFTWPWRSDTDEATVRVELSSVFWSFLREYFLYVAYAALLLYPLVSPANFLSYGYLVFLLMCFLVEILFGFATSRRVLGRLWFAVVLFACLGLVARYLVRFDDIRVRISRLQLIFGVGAGMSGFVLTLGDAAILIIISLQGRLFLQSAQLAANATELPSVSPMRPPLSSSSNALPQSSSLPAPLVVSAGPAASPGRGPRSSPVRPSPDAATTAAPSPPLPRPVVSLSGSGGSGDGSSKDMWSADKAGSPGGGSASLADPPHVGGRVKGSVESPGLVRVDSDVSSAKDPDAVELPDVSTRAKLLDAKRFLLRVRNSLPVVQTRDAIKWLYVRVRKALQQLLFPYSSILPASAVVAAAIWLDGISCFGGIYLVLGCLVVCLDNRPAINRRADAVIPLALRVLSPTLLLLSFSFMTLQYLYLVLNIQGGALIETLQNGDWGPMVIWIGLQFERDANADKLFLPITQHAMLAHCLVFVTAFLQRATLRWAAASFSNAEGDREADGVSGQLARNTSGVLEGGEQVRAGLLSARPISDVMTGLVLDNAKGKARMPSSSSSSSGAVGGDGSGRGVGGSCFGPAPEAYISPAGGPGHSADRVRDASGSGGSRPLDPSPSRHSSVPHHPVDPLSSRNEGMAGSRVHFSSSSPRPLGPGSPGTLASGVSHDAASGGVPAGSFRAYGEAADGDVPDLGPPSPYLAPSTVRRTNRFVHWCGRSLLKVGRRLGEVLGLLQPFWASWGFDLTYVVLVVGAAVSRTVFSLLHILFVLAVCLVPRRTVSRMWVVCTLFLVALVLLQYALSLGLPPLVSWSWDLRDEMPSAWQAWLYIDESNDTRKRRTDITIAFIAVICAGTTLNAIPPRVSLRRCGNCDACTSVSGTAGWLRRLFGLGRSRSEPPCPPSDTSSVGKEEAGAAEVGGLSGSGRVSSLEAVAISGVNSSAATLMGVHPPDPDEHTSKCFSFRGGADGREDSPLNRCFAFASSGDGSPSQPQPAEVDFTQRPLTFANAVKLGWMRFAGSAVQLYLFAVAAVDPSVFSAVLLGLAFYFFFQFTNVATRRARFVIVRLYVLSVILAVVAYQAPFAPPTREDGSPSPWPRIFGLYKLSGMSSGKDPAAAAALLGLFVSLWILSQMQGRIYESKNFRFVVRNMKEDEVLRFRRAIHDHQDRMTEQMLASNELERNKAARAARLQRLQALKHTTRSVDAFFDVCVVQEAELAAKDEAAAALPELQFAPRLSFSAALAAAAADESKLPRFSRTPGQTPMPSSSRLPGLRFRRPDGTFATPGAGGGGGLVSLPSQHDRAGAGGGEASGLRRAHGVQGAGGGSSSASAAAFVADVAPGSKPVDTYPLRSDGVDGPTATSGGCYESLPSGLGHADGAAGAGAADPSPEGTQEDFPWWNRMLRAMSRGARWQSHLHHSLRHELRFFVTRYSAWPVYLSMLLAVTVTPTIMSVVYPLVLFLYLLVEQPRPPKSAWIALIFYVEAVITFKFVARKFVTPDVRFFVNDYSGKGEIFKNGLHIQAGGIFFDILVLASLLWHRRILYYRGLWDLTDAEERYLLRPKVTGRAVVTPSDAATVTDPTGLAPFDVVSAEEQLAAADAVIGLNAHRLESLGCFEDERPASDPGSSSATMMSGGVYENSWGVTEFPPSGGVAVVPGAAGPSSSRPRDARDDQDDSSLGDACFVSDAIELDAPGSSAERLSTDRESRVRVHSIDDMDAALAKNDVGGGITRPLSERASSFQRGISRGGPGDAPTTFSPEGPRDRFSGGPRSFSSVKSLPKLDVSGVTSGGVDDVGDHPSLSGSLRKRSASSSARGAGVSQPSIRLSSESHELSRRGSTLRSCRSMTLRTLDEEEEGRASALHRKRSVRHTFAGGVIGGLIGEDADVERPADVDDAYGLGGGVLRADEEDDQLSTVGSLRSRRSRRGTTPSGFPGLGRRRSSRMPTPSGAGKRRTPAPADEHVEDLIAGRLSAVPTRAEMLSDEQLDGEFLGAAPAGFERVTTWWTTNFVETRQLVVVIIAFFALVLDRVIYLRRSMKAKLAVQYVSVLVYHYFLFLHVEFGQRQSLRYFYVLKCIYFFVSGLQIRSGFPLYTTGQWLLRNFSLKGLIAFHIYYNIPFLWLTRTLLDWAVLPTSLEIFQYFKFIDVYIYLYQNRAINASRGWFKRVLGQKRPIVPRIFQGGGLFLLCALLLFLPFFLFSLANPLFRDRQLIASTYSVDLLLPANNDSVALYSRSTTSAKELKGGKILAAGRPYALDIQERSREQVYSVFFDAPSASRWTPPPPTFDRLNASLQPFVLATAGSPLLDDGSPGSRSARPTLRFELTGADSEETYSADVAAPLTGAQVRAMGAAMTNLTSTALELPLNIDNPSPKAGTLSRYMTLVAASSRFRPASRRNSGVCLRFHSVLLDAGGAVAPGAVPTTGSSSSIQLARRALWWSVTDCVRNVAGVEDCVCNPPEADGSIGETGADARFDGLTYILQISAVARIAVGGGTILTLYAVVLFSVAQLAKSWFSNKRLIIPVTDMPYTHHLFTLVSDIVYARQDGRLDMEEVLFNGLMDIYRDPHAMVRWTGERHLKPPTVWWEGENAVDTFPSYRETATEPYPKVKQD</sequence>
<comment type="caution">
    <text evidence="1">The sequence shown here is derived from an EMBL/GenBank/DDBJ whole genome shotgun (WGS) entry which is preliminary data.</text>
</comment>
<name>A0ACC3C564_PYRYE</name>
<organism evidence="1 2">
    <name type="scientific">Pyropia yezoensis</name>
    <name type="common">Susabi-nori</name>
    <name type="synonym">Porphyra yezoensis</name>
    <dbReference type="NCBI Taxonomy" id="2788"/>
    <lineage>
        <taxon>Eukaryota</taxon>
        <taxon>Rhodophyta</taxon>
        <taxon>Bangiophyceae</taxon>
        <taxon>Bangiales</taxon>
        <taxon>Bangiaceae</taxon>
        <taxon>Pyropia</taxon>
    </lineage>
</organism>